<reference evidence="2" key="1">
    <citation type="journal article" date="2005" name="Nature">
        <title>The map-based sequence of the rice genome.</title>
        <authorList>
            <consortium name="International rice genome sequencing project (IRGSP)"/>
            <person name="Matsumoto T."/>
            <person name="Wu J."/>
            <person name="Kanamori H."/>
            <person name="Katayose Y."/>
            <person name="Fujisawa M."/>
            <person name="Namiki N."/>
            <person name="Mizuno H."/>
            <person name="Yamamoto K."/>
            <person name="Antonio B.A."/>
            <person name="Baba T."/>
            <person name="Sakata K."/>
            <person name="Nagamura Y."/>
            <person name="Aoki H."/>
            <person name="Arikawa K."/>
            <person name="Arita K."/>
            <person name="Bito T."/>
            <person name="Chiden Y."/>
            <person name="Fujitsuka N."/>
            <person name="Fukunaka R."/>
            <person name="Hamada M."/>
            <person name="Harada C."/>
            <person name="Hayashi A."/>
            <person name="Hijishita S."/>
            <person name="Honda M."/>
            <person name="Hosokawa S."/>
            <person name="Ichikawa Y."/>
            <person name="Idonuma A."/>
            <person name="Iijima M."/>
            <person name="Ikeda M."/>
            <person name="Ikeno M."/>
            <person name="Ito K."/>
            <person name="Ito S."/>
            <person name="Ito T."/>
            <person name="Ito Y."/>
            <person name="Ito Y."/>
            <person name="Iwabuchi A."/>
            <person name="Kamiya K."/>
            <person name="Karasawa W."/>
            <person name="Kurita K."/>
            <person name="Katagiri S."/>
            <person name="Kikuta A."/>
            <person name="Kobayashi H."/>
            <person name="Kobayashi N."/>
            <person name="Machita K."/>
            <person name="Maehara T."/>
            <person name="Masukawa M."/>
            <person name="Mizubayashi T."/>
            <person name="Mukai Y."/>
            <person name="Nagasaki H."/>
            <person name="Nagata Y."/>
            <person name="Naito S."/>
            <person name="Nakashima M."/>
            <person name="Nakama Y."/>
            <person name="Nakamichi Y."/>
            <person name="Nakamura M."/>
            <person name="Meguro A."/>
            <person name="Negishi M."/>
            <person name="Ohta I."/>
            <person name="Ohta T."/>
            <person name="Okamoto M."/>
            <person name="Ono N."/>
            <person name="Saji S."/>
            <person name="Sakaguchi M."/>
            <person name="Sakai K."/>
            <person name="Shibata M."/>
            <person name="Shimokawa T."/>
            <person name="Song J."/>
            <person name="Takazaki Y."/>
            <person name="Terasawa K."/>
            <person name="Tsugane M."/>
            <person name="Tsuji K."/>
            <person name="Ueda S."/>
            <person name="Waki K."/>
            <person name="Yamagata H."/>
            <person name="Yamamoto M."/>
            <person name="Yamamoto S."/>
            <person name="Yamane H."/>
            <person name="Yoshiki S."/>
            <person name="Yoshihara R."/>
            <person name="Yukawa K."/>
            <person name="Zhong H."/>
            <person name="Yano M."/>
            <person name="Yuan Q."/>
            <person name="Ouyang S."/>
            <person name="Liu J."/>
            <person name="Jones K.M."/>
            <person name="Gansberger K."/>
            <person name="Moffat K."/>
            <person name="Hill J."/>
            <person name="Bera J."/>
            <person name="Fadrosh D."/>
            <person name="Jin S."/>
            <person name="Johri S."/>
            <person name="Kim M."/>
            <person name="Overton L."/>
            <person name="Reardon M."/>
            <person name="Tsitrin T."/>
            <person name="Vuong H."/>
            <person name="Weaver B."/>
            <person name="Ciecko A."/>
            <person name="Tallon L."/>
            <person name="Jackson J."/>
            <person name="Pai G."/>
            <person name="Aken S.V."/>
            <person name="Utterback T."/>
            <person name="Reidmuller S."/>
            <person name="Feldblyum T."/>
            <person name="Hsiao J."/>
            <person name="Zismann V."/>
            <person name="Iobst S."/>
            <person name="de Vazeille A.R."/>
            <person name="Buell C.R."/>
            <person name="Ying K."/>
            <person name="Li Y."/>
            <person name="Lu T."/>
            <person name="Huang Y."/>
            <person name="Zhao Q."/>
            <person name="Feng Q."/>
            <person name="Zhang L."/>
            <person name="Zhu J."/>
            <person name="Weng Q."/>
            <person name="Mu J."/>
            <person name="Lu Y."/>
            <person name="Fan D."/>
            <person name="Liu Y."/>
            <person name="Guan J."/>
            <person name="Zhang Y."/>
            <person name="Yu S."/>
            <person name="Liu X."/>
            <person name="Zhang Y."/>
            <person name="Hong G."/>
            <person name="Han B."/>
            <person name="Choisne N."/>
            <person name="Demange N."/>
            <person name="Orjeda G."/>
            <person name="Samain S."/>
            <person name="Cattolico L."/>
            <person name="Pelletier E."/>
            <person name="Couloux A."/>
            <person name="Segurens B."/>
            <person name="Wincker P."/>
            <person name="D'Hont A."/>
            <person name="Scarpelli C."/>
            <person name="Weissenbach J."/>
            <person name="Salanoubat M."/>
            <person name="Quetier F."/>
            <person name="Yu Y."/>
            <person name="Kim H.R."/>
            <person name="Rambo T."/>
            <person name="Currie J."/>
            <person name="Collura K."/>
            <person name="Luo M."/>
            <person name="Yang T."/>
            <person name="Ammiraju J.S.S."/>
            <person name="Engler F."/>
            <person name="Soderlund C."/>
            <person name="Wing R.A."/>
            <person name="Palmer L.E."/>
            <person name="de la Bastide M."/>
            <person name="Spiegel L."/>
            <person name="Nascimento L."/>
            <person name="Zutavern T."/>
            <person name="O'Shaughnessy A."/>
            <person name="Dike S."/>
            <person name="Dedhia N."/>
            <person name="Preston R."/>
            <person name="Balija V."/>
            <person name="McCombie W.R."/>
            <person name="Chow T."/>
            <person name="Chen H."/>
            <person name="Chung M."/>
            <person name="Chen C."/>
            <person name="Shaw J."/>
            <person name="Wu H."/>
            <person name="Hsiao K."/>
            <person name="Chao Y."/>
            <person name="Chu M."/>
            <person name="Cheng C."/>
            <person name="Hour A."/>
            <person name="Lee P."/>
            <person name="Lin S."/>
            <person name="Lin Y."/>
            <person name="Liou J."/>
            <person name="Liu S."/>
            <person name="Hsing Y."/>
            <person name="Raghuvanshi S."/>
            <person name="Mohanty A."/>
            <person name="Bharti A.K."/>
            <person name="Gaur A."/>
            <person name="Gupta V."/>
            <person name="Kumar D."/>
            <person name="Ravi V."/>
            <person name="Vij S."/>
            <person name="Kapur A."/>
            <person name="Khurana P."/>
            <person name="Khurana P."/>
            <person name="Khurana J.P."/>
            <person name="Tyagi A.K."/>
            <person name="Gaikwad K."/>
            <person name="Singh A."/>
            <person name="Dalal V."/>
            <person name="Srivastava S."/>
            <person name="Dixit A."/>
            <person name="Pal A.K."/>
            <person name="Ghazi I.A."/>
            <person name="Yadav M."/>
            <person name="Pandit A."/>
            <person name="Bhargava A."/>
            <person name="Sureshbabu K."/>
            <person name="Batra K."/>
            <person name="Sharma T.R."/>
            <person name="Mohapatra T."/>
            <person name="Singh N.K."/>
            <person name="Messing J."/>
            <person name="Nelson A.B."/>
            <person name="Fuks G."/>
            <person name="Kavchok S."/>
            <person name="Keizer G."/>
            <person name="Linton E."/>
            <person name="Llaca V."/>
            <person name="Song R."/>
            <person name="Tanyolac B."/>
            <person name="Young S."/>
            <person name="Ho-Il K."/>
            <person name="Hahn J.H."/>
            <person name="Sangsakoo G."/>
            <person name="Vanavichit A."/>
            <person name="de Mattos Luiz.A.T."/>
            <person name="Zimmer P.D."/>
            <person name="Malone G."/>
            <person name="Dellagostin O."/>
            <person name="de Oliveira A.C."/>
            <person name="Bevan M."/>
            <person name="Bancroft I."/>
            <person name="Minx P."/>
            <person name="Cordum H."/>
            <person name="Wilson R."/>
            <person name="Cheng Z."/>
            <person name="Jin W."/>
            <person name="Jiang J."/>
            <person name="Leong S.A."/>
            <person name="Iwama H."/>
            <person name="Gojobori T."/>
            <person name="Itoh T."/>
            <person name="Niimura Y."/>
            <person name="Fujii Y."/>
            <person name="Habara T."/>
            <person name="Sakai H."/>
            <person name="Sato Y."/>
            <person name="Wilson G."/>
            <person name="Kumar K."/>
            <person name="McCouch S."/>
            <person name="Juretic N."/>
            <person name="Hoen D."/>
            <person name="Wright S."/>
            <person name="Bruskiewich R."/>
            <person name="Bureau T."/>
            <person name="Miyao A."/>
            <person name="Hirochika H."/>
            <person name="Nishikawa T."/>
            <person name="Kadowaki K."/>
            <person name="Sugiura M."/>
            <person name="Burr B."/>
            <person name="Sasaki T."/>
        </authorList>
    </citation>
    <scope>NUCLEOTIDE SEQUENCE [LARGE SCALE GENOMIC DNA]</scope>
    <source>
        <strain evidence="2">cv. Nipponbare</strain>
    </source>
</reference>
<gene>
    <name evidence="1" type="ordered locus">Os06g0499550</name>
    <name evidence="1" type="ORF">OSNPB_060499550</name>
</gene>
<name>A0A0P0WX69_ORYSJ</name>
<proteinExistence type="predicted"/>
<protein>
    <submittedName>
        <fullName evidence="1">Os06g0499550 protein</fullName>
    </submittedName>
</protein>
<keyword evidence="2" id="KW-1185">Reference proteome</keyword>
<dbReference type="InParanoid" id="A0A0P0WX69"/>
<dbReference type="Gramene" id="Os06t0499550-00">
    <property type="protein sequence ID" value="Os06t0499550-00"/>
    <property type="gene ID" value="Os06g0499550"/>
</dbReference>
<evidence type="ECO:0000313" key="1">
    <source>
        <dbReference type="EMBL" id="BAS97920.1"/>
    </source>
</evidence>
<accession>A0A0P0WX69</accession>
<dbReference type="Proteomes" id="UP000059680">
    <property type="component" value="Chromosome 6"/>
</dbReference>
<evidence type="ECO:0000313" key="2">
    <source>
        <dbReference type="Proteomes" id="UP000059680"/>
    </source>
</evidence>
<dbReference type="PaxDb" id="39947-A0A0P0WX69"/>
<reference evidence="1 2" key="2">
    <citation type="journal article" date="2013" name="Plant Cell Physiol.">
        <title>Rice Annotation Project Database (RAP-DB): an integrative and interactive database for rice genomics.</title>
        <authorList>
            <person name="Sakai H."/>
            <person name="Lee S.S."/>
            <person name="Tanaka T."/>
            <person name="Numa H."/>
            <person name="Kim J."/>
            <person name="Kawahara Y."/>
            <person name="Wakimoto H."/>
            <person name="Yang C.C."/>
            <person name="Iwamoto M."/>
            <person name="Abe T."/>
            <person name="Yamada Y."/>
            <person name="Muto A."/>
            <person name="Inokuchi H."/>
            <person name="Ikemura T."/>
            <person name="Matsumoto T."/>
            <person name="Sasaki T."/>
            <person name="Itoh T."/>
        </authorList>
    </citation>
    <scope>NUCLEOTIDE SEQUENCE [LARGE SCALE GENOMIC DNA]</scope>
    <source>
        <strain evidence="2">cv. Nipponbare</strain>
    </source>
</reference>
<dbReference type="EMBL" id="AP014962">
    <property type="protein sequence ID" value="BAS97920.1"/>
    <property type="molecule type" value="Genomic_DNA"/>
</dbReference>
<organism evidence="1 2">
    <name type="scientific">Oryza sativa subsp. japonica</name>
    <name type="common">Rice</name>
    <dbReference type="NCBI Taxonomy" id="39947"/>
    <lineage>
        <taxon>Eukaryota</taxon>
        <taxon>Viridiplantae</taxon>
        <taxon>Streptophyta</taxon>
        <taxon>Embryophyta</taxon>
        <taxon>Tracheophyta</taxon>
        <taxon>Spermatophyta</taxon>
        <taxon>Magnoliopsida</taxon>
        <taxon>Liliopsida</taxon>
        <taxon>Poales</taxon>
        <taxon>Poaceae</taxon>
        <taxon>BOP clade</taxon>
        <taxon>Oryzoideae</taxon>
        <taxon>Oryzeae</taxon>
        <taxon>Oryzinae</taxon>
        <taxon>Oryza</taxon>
        <taxon>Oryza sativa</taxon>
    </lineage>
</organism>
<feature type="non-terminal residue" evidence="1">
    <location>
        <position position="172"/>
    </location>
</feature>
<sequence>MGRPDNVRSPWKANMRYIPSPPPPTTPVMLLHVPHERLDSIEEYLPVELLRGGRQQLLLPAGRAGAAAAGDGVGAEEGRGGLAAGRDAVDVRLDILVAGHGDAPLECVSHVVVVAGGAAQEAAEVLGAGVPGEDLAEDAPLDAGGVGGEAVDEVAAGADVRRVELRQQERHS</sequence>
<dbReference type="AlphaFoldDB" id="A0A0P0WX69"/>
<reference evidence="1 2" key="3">
    <citation type="journal article" date="2013" name="Rice">
        <title>Improvement of the Oryza sativa Nipponbare reference genome using next generation sequence and optical map data.</title>
        <authorList>
            <person name="Kawahara Y."/>
            <person name="de la Bastide M."/>
            <person name="Hamilton J.P."/>
            <person name="Kanamori H."/>
            <person name="McCombie W.R."/>
            <person name="Ouyang S."/>
            <person name="Schwartz D.C."/>
            <person name="Tanaka T."/>
            <person name="Wu J."/>
            <person name="Zhou S."/>
            <person name="Childs K.L."/>
            <person name="Davidson R.M."/>
            <person name="Lin H."/>
            <person name="Quesada-Ocampo L."/>
            <person name="Vaillancourt B."/>
            <person name="Sakai H."/>
            <person name="Lee S.S."/>
            <person name="Kim J."/>
            <person name="Numa H."/>
            <person name="Itoh T."/>
            <person name="Buell C.R."/>
            <person name="Matsumoto T."/>
        </authorList>
    </citation>
    <scope>NUCLEOTIDE SEQUENCE [LARGE SCALE GENOMIC DNA]</scope>
    <source>
        <strain evidence="2">cv. Nipponbare</strain>
    </source>
</reference>